<dbReference type="EMBL" id="JADFUA010000005">
    <property type="protein sequence ID" value="MBE9609797.1"/>
    <property type="molecule type" value="Genomic_DNA"/>
</dbReference>
<dbReference type="AlphaFoldDB" id="A0A8J7FKP6"/>
<dbReference type="RefSeq" id="WP_194116318.1">
    <property type="nucleotide sequence ID" value="NZ_JADFUA010000005.1"/>
</dbReference>
<sequence>MHAPLFGSTPHDWLHEMSTPDLMRLAHGLSRLQISQPSAFIVFKAKSMQDAIQCILMERAAQESTAA</sequence>
<proteinExistence type="predicted"/>
<dbReference type="Proteomes" id="UP000604481">
    <property type="component" value="Unassembled WGS sequence"/>
</dbReference>
<organism evidence="1 2">
    <name type="scientific">Chitinilyticum piscinae</name>
    <dbReference type="NCBI Taxonomy" id="2866724"/>
    <lineage>
        <taxon>Bacteria</taxon>
        <taxon>Pseudomonadati</taxon>
        <taxon>Pseudomonadota</taxon>
        <taxon>Betaproteobacteria</taxon>
        <taxon>Neisseriales</taxon>
        <taxon>Chitinibacteraceae</taxon>
        <taxon>Chitinilyticum</taxon>
    </lineage>
</organism>
<evidence type="ECO:0000313" key="1">
    <source>
        <dbReference type="EMBL" id="MBE9609797.1"/>
    </source>
</evidence>
<name>A0A8J7FKP6_9NEIS</name>
<comment type="caution">
    <text evidence="1">The sequence shown here is derived from an EMBL/GenBank/DDBJ whole genome shotgun (WGS) entry which is preliminary data.</text>
</comment>
<accession>A0A8J7FKP6</accession>
<evidence type="ECO:0000313" key="2">
    <source>
        <dbReference type="Proteomes" id="UP000604481"/>
    </source>
</evidence>
<keyword evidence="2" id="KW-1185">Reference proteome</keyword>
<reference evidence="1 2" key="1">
    <citation type="submission" date="2020-10" db="EMBL/GenBank/DDBJ databases">
        <title>The genome sequence of Chitinilyticum litopenaei 4Y14.</title>
        <authorList>
            <person name="Liu Y."/>
        </authorList>
    </citation>
    <scope>NUCLEOTIDE SEQUENCE [LARGE SCALE GENOMIC DNA]</scope>
    <source>
        <strain evidence="1 2">4Y14</strain>
    </source>
</reference>
<gene>
    <name evidence="1" type="ORF">INR99_10585</name>
</gene>
<protein>
    <submittedName>
        <fullName evidence="1">Uncharacterized protein</fullName>
    </submittedName>
</protein>